<dbReference type="STRING" id="1229521.D791_01740"/>
<comment type="caution">
    <text evidence="6">The sequence shown here is derived from an EMBL/GenBank/DDBJ whole genome shotgun (WGS) entry which is preliminary data.</text>
</comment>
<dbReference type="PANTHER" id="PTHR44757:SF2">
    <property type="entry name" value="BIOFILM ARCHITECTURE MAINTENANCE PROTEIN MBAA"/>
    <property type="match status" value="1"/>
</dbReference>
<keyword evidence="2" id="KW-0472">Membrane</keyword>
<dbReference type="Pfam" id="PF08447">
    <property type="entry name" value="PAS_3"/>
    <property type="match status" value="1"/>
</dbReference>
<dbReference type="OrthoDB" id="9776960at2"/>
<dbReference type="GO" id="GO:0003824">
    <property type="term" value="F:catalytic activity"/>
    <property type="evidence" value="ECO:0007669"/>
    <property type="project" value="UniProtKB-ARBA"/>
</dbReference>
<keyword evidence="2" id="KW-0812">Transmembrane</keyword>
<dbReference type="InterPro" id="IPR000160">
    <property type="entry name" value="GGDEF_dom"/>
</dbReference>
<dbReference type="SMART" id="SM00086">
    <property type="entry name" value="PAC"/>
    <property type="match status" value="2"/>
</dbReference>
<feature type="domain" description="PAC" evidence="4">
    <location>
        <begin position="301"/>
        <end position="351"/>
    </location>
</feature>
<feature type="transmembrane region" description="Helical" evidence="2">
    <location>
        <begin position="12"/>
        <end position="33"/>
    </location>
</feature>
<dbReference type="InterPro" id="IPR035965">
    <property type="entry name" value="PAS-like_dom_sf"/>
</dbReference>
<feature type="domain" description="PAS" evidence="3">
    <location>
        <begin position="223"/>
        <end position="298"/>
    </location>
</feature>
<dbReference type="InterPro" id="IPR013656">
    <property type="entry name" value="PAS_4"/>
</dbReference>
<dbReference type="InterPro" id="IPR052155">
    <property type="entry name" value="Biofilm_reg_signaling"/>
</dbReference>
<dbReference type="PANTHER" id="PTHR44757">
    <property type="entry name" value="DIGUANYLATE CYCLASE DGCP"/>
    <property type="match status" value="1"/>
</dbReference>
<dbReference type="InterPro" id="IPR043128">
    <property type="entry name" value="Rev_trsase/Diguanyl_cyclase"/>
</dbReference>
<dbReference type="CDD" id="cd01949">
    <property type="entry name" value="GGDEF"/>
    <property type="match status" value="1"/>
</dbReference>
<comment type="cofactor">
    <cofactor evidence="1">
        <name>Mg(2+)</name>
        <dbReference type="ChEBI" id="CHEBI:18420"/>
    </cofactor>
</comment>
<reference evidence="7" key="1">
    <citation type="submission" date="2012-11" db="EMBL/GenBank/DDBJ databases">
        <authorList>
            <person name="Singh A."/>
            <person name="Pinnaka A.K."/>
            <person name="Vaidya B."/>
        </authorList>
    </citation>
    <scope>NUCLEOTIDE SEQUENCE [LARGE SCALE GENOMIC DNA]</scope>
    <source>
        <strain evidence="7">AK23</strain>
    </source>
</reference>
<evidence type="ECO:0000256" key="1">
    <source>
        <dbReference type="ARBA" id="ARBA00001946"/>
    </source>
</evidence>
<evidence type="ECO:0000259" key="3">
    <source>
        <dbReference type="PROSITE" id="PS50112"/>
    </source>
</evidence>
<organism evidence="6 7">
    <name type="scientific">Nitrincola nitratireducens</name>
    <dbReference type="NCBI Taxonomy" id="1229521"/>
    <lineage>
        <taxon>Bacteria</taxon>
        <taxon>Pseudomonadati</taxon>
        <taxon>Pseudomonadota</taxon>
        <taxon>Gammaproteobacteria</taxon>
        <taxon>Oceanospirillales</taxon>
        <taxon>Oceanospirillaceae</taxon>
        <taxon>Nitrincola</taxon>
    </lineage>
</organism>
<evidence type="ECO:0000256" key="2">
    <source>
        <dbReference type="SAM" id="Phobius"/>
    </source>
</evidence>
<dbReference type="FunFam" id="3.30.70.270:FF:000001">
    <property type="entry name" value="Diguanylate cyclase domain protein"/>
    <property type="match status" value="1"/>
</dbReference>
<dbReference type="SMART" id="SM00267">
    <property type="entry name" value="GGDEF"/>
    <property type="match status" value="1"/>
</dbReference>
<feature type="transmembrane region" description="Helical" evidence="2">
    <location>
        <begin position="45"/>
        <end position="67"/>
    </location>
</feature>
<proteinExistence type="predicted"/>
<dbReference type="Gene3D" id="3.30.70.270">
    <property type="match status" value="1"/>
</dbReference>
<dbReference type="Gene3D" id="3.30.450.20">
    <property type="entry name" value="PAS domain"/>
    <property type="match status" value="2"/>
</dbReference>
<dbReference type="InterPro" id="IPR001610">
    <property type="entry name" value="PAC"/>
</dbReference>
<gene>
    <name evidence="6" type="primary">pleD_7</name>
    <name evidence="6" type="ORF">D791_01740</name>
</gene>
<feature type="domain" description="GGDEF" evidence="5">
    <location>
        <begin position="383"/>
        <end position="516"/>
    </location>
</feature>
<dbReference type="NCBIfam" id="TIGR00254">
    <property type="entry name" value="GGDEF"/>
    <property type="match status" value="1"/>
</dbReference>
<dbReference type="PROSITE" id="PS50113">
    <property type="entry name" value="PAC"/>
    <property type="match status" value="2"/>
</dbReference>
<dbReference type="CDD" id="cd00130">
    <property type="entry name" value="PAS"/>
    <property type="match status" value="2"/>
</dbReference>
<dbReference type="SUPFAM" id="SSF55785">
    <property type="entry name" value="PYP-like sensor domain (PAS domain)"/>
    <property type="match status" value="2"/>
</dbReference>
<dbReference type="InterPro" id="IPR000014">
    <property type="entry name" value="PAS"/>
</dbReference>
<dbReference type="InterPro" id="IPR029787">
    <property type="entry name" value="Nucleotide_cyclase"/>
</dbReference>
<dbReference type="EMBL" id="AONB01000007">
    <property type="protein sequence ID" value="EXJ11285.1"/>
    <property type="molecule type" value="Genomic_DNA"/>
</dbReference>
<evidence type="ECO:0000259" key="5">
    <source>
        <dbReference type="PROSITE" id="PS50887"/>
    </source>
</evidence>
<dbReference type="Pfam" id="PF00990">
    <property type="entry name" value="GGDEF"/>
    <property type="match status" value="1"/>
</dbReference>
<dbReference type="SUPFAM" id="SSF55073">
    <property type="entry name" value="Nucleotide cyclase"/>
    <property type="match status" value="1"/>
</dbReference>
<evidence type="ECO:0000313" key="6">
    <source>
        <dbReference type="EMBL" id="EXJ11285.1"/>
    </source>
</evidence>
<feature type="domain" description="PAS" evidence="3">
    <location>
        <begin position="93"/>
        <end position="148"/>
    </location>
</feature>
<dbReference type="Pfam" id="PF08448">
    <property type="entry name" value="PAS_4"/>
    <property type="match status" value="1"/>
</dbReference>
<keyword evidence="2" id="KW-1133">Transmembrane helix</keyword>
<name>W9VL72_9GAMM</name>
<dbReference type="AlphaFoldDB" id="W9VL72"/>
<feature type="domain" description="PAC" evidence="4">
    <location>
        <begin position="170"/>
        <end position="222"/>
    </location>
</feature>
<evidence type="ECO:0000259" key="4">
    <source>
        <dbReference type="PROSITE" id="PS50113"/>
    </source>
</evidence>
<dbReference type="InterPro" id="IPR000700">
    <property type="entry name" value="PAS-assoc_C"/>
</dbReference>
<dbReference type="PROSITE" id="PS50887">
    <property type="entry name" value="GGDEF"/>
    <property type="match status" value="1"/>
</dbReference>
<protein>
    <submittedName>
        <fullName evidence="6">Stalked cell differentiation-controlling protein</fullName>
    </submittedName>
</protein>
<reference evidence="6 7" key="2">
    <citation type="journal article" date="2015" name="Syst. Appl. Microbiol.">
        <title>Nitrincola nitratireducens sp. nov. isolated from a haloalkaline crater lake.</title>
        <authorList>
            <person name="Singh A."/>
            <person name="Vaidya B."/>
            <person name="Tanuku N.R."/>
            <person name="Pinnaka A.K."/>
        </authorList>
    </citation>
    <scope>NUCLEOTIDE SEQUENCE [LARGE SCALE GENOMIC DNA]</scope>
    <source>
        <strain evidence="6 7">AK23</strain>
    </source>
</reference>
<dbReference type="RefSeq" id="WP_051514342.1">
    <property type="nucleotide sequence ID" value="NZ_AONB01000007.1"/>
</dbReference>
<keyword evidence="7" id="KW-1185">Reference proteome</keyword>
<dbReference type="PROSITE" id="PS50112">
    <property type="entry name" value="PAS"/>
    <property type="match status" value="2"/>
</dbReference>
<evidence type="ECO:0000313" key="7">
    <source>
        <dbReference type="Proteomes" id="UP000019464"/>
    </source>
</evidence>
<dbReference type="Proteomes" id="UP000019464">
    <property type="component" value="Unassembled WGS sequence"/>
</dbReference>
<accession>W9VL72</accession>
<dbReference type="NCBIfam" id="TIGR00229">
    <property type="entry name" value="sensory_box"/>
    <property type="match status" value="2"/>
</dbReference>
<dbReference type="SMART" id="SM00091">
    <property type="entry name" value="PAS"/>
    <property type="match status" value="2"/>
</dbReference>
<dbReference type="InterPro" id="IPR013655">
    <property type="entry name" value="PAS_fold_3"/>
</dbReference>
<sequence>MKRDKSTKTAFQTPVLLGIHLIVVSVLYVGAEWLGMYLTARYPNLYISISLVKGAFFVLAMSLIMYFSLRHWQRESKAAKQRDIQQRKQLRALDQFRENVIDNALVWINVLDPQWRITVWNKAAEQISGYGREEVQGDPAIWEWLYPEPDYRAEIGAKVTEILEHGTEVQGFETRIRTKSGEEKIIAWNSRRFFNDDGEMMGSIAIGQDITARKRAEHALVERERQLATLMSNLPGMAYRCRNDKTWTMTFVSDGCSSLTGYSPSVFVGSAKMNFTDITHPEDRQRLWAEVQAARKEERPFALEYRILRQDGTERWVWEQGRNVMVDGVDCIEGLIFDITDRKSMELELQRLATHDSLSGLYNRHELMRRLYEDVARAERYECALCVLLIDIDNFKQVNDQFGHQAGDEVLSRFGTILNDTIRTVDYAGRYGGEEFVAVLPQTRLQEGIEIAERLRRCIESECWTDAGGNLGTITISVGVVAYPDVTGSVEELIFAADLALYRAKHSGRNQVCIAA</sequence>